<sequence>MCPLLFKNSALGSIEFHGRITKRMMVLKNFTNLRINGILDEIENDSLSETKIKCISFLIDNEV</sequence>
<dbReference type="EMBL" id="REGN01005435">
    <property type="protein sequence ID" value="RNA13372.1"/>
    <property type="molecule type" value="Genomic_DNA"/>
</dbReference>
<evidence type="ECO:0000313" key="2">
    <source>
        <dbReference type="Proteomes" id="UP000276133"/>
    </source>
</evidence>
<accession>A0A3M7QPV7</accession>
<dbReference type="Proteomes" id="UP000276133">
    <property type="component" value="Unassembled WGS sequence"/>
</dbReference>
<reference evidence="1 2" key="1">
    <citation type="journal article" date="2018" name="Sci. Rep.">
        <title>Genomic signatures of local adaptation to the degree of environmental predictability in rotifers.</title>
        <authorList>
            <person name="Franch-Gras L."/>
            <person name="Hahn C."/>
            <person name="Garcia-Roger E.M."/>
            <person name="Carmona M.J."/>
            <person name="Serra M."/>
            <person name="Gomez A."/>
        </authorList>
    </citation>
    <scope>NUCLEOTIDE SEQUENCE [LARGE SCALE GENOMIC DNA]</scope>
    <source>
        <strain evidence="1">HYR1</strain>
    </source>
</reference>
<protein>
    <submittedName>
        <fullName evidence="1">Uncharacterized protein</fullName>
    </submittedName>
</protein>
<dbReference type="AlphaFoldDB" id="A0A3M7QPV7"/>
<organism evidence="1 2">
    <name type="scientific">Brachionus plicatilis</name>
    <name type="common">Marine rotifer</name>
    <name type="synonym">Brachionus muelleri</name>
    <dbReference type="NCBI Taxonomy" id="10195"/>
    <lineage>
        <taxon>Eukaryota</taxon>
        <taxon>Metazoa</taxon>
        <taxon>Spiralia</taxon>
        <taxon>Gnathifera</taxon>
        <taxon>Rotifera</taxon>
        <taxon>Eurotatoria</taxon>
        <taxon>Monogononta</taxon>
        <taxon>Pseudotrocha</taxon>
        <taxon>Ploima</taxon>
        <taxon>Brachionidae</taxon>
        <taxon>Brachionus</taxon>
    </lineage>
</organism>
<evidence type="ECO:0000313" key="1">
    <source>
        <dbReference type="EMBL" id="RNA13372.1"/>
    </source>
</evidence>
<comment type="caution">
    <text evidence="1">The sequence shown here is derived from an EMBL/GenBank/DDBJ whole genome shotgun (WGS) entry which is preliminary data.</text>
</comment>
<keyword evidence="2" id="KW-1185">Reference proteome</keyword>
<proteinExistence type="predicted"/>
<name>A0A3M7QPV7_BRAPC</name>
<gene>
    <name evidence="1" type="ORF">BpHYR1_044345</name>
</gene>